<dbReference type="PANTHER" id="PTHR11487:SF0">
    <property type="entry name" value="S-ACYL FATTY ACID SYNTHASE THIOESTERASE, MEDIUM CHAIN"/>
    <property type="match status" value="1"/>
</dbReference>
<dbReference type="SUPFAM" id="SSF53474">
    <property type="entry name" value="alpha/beta-Hydrolases"/>
    <property type="match status" value="1"/>
</dbReference>
<sequence>MSRWLLCRRRRPEAATRLYCFPHSGGAAGEYLRWADRLPGVEVWGVQPPGRGGRTGEPAFTSMDTLVAAFADAAGLAAPYTFFGHSLGALVAYEAALTLRERGLPEPEQLIVSAYGAPHLHRPGEPVADLDDGELLDVVEREHGPLPGEVRADPELAAPALAGLRADLTVVAAYRHHPAEPLRCPITALGGTTDEVTPAELAAWSAYTAGHFSMGLFPGGHFYFRERPDDLMGFLAERL</sequence>
<keyword evidence="4" id="KW-1185">Reference proteome</keyword>
<dbReference type="InterPro" id="IPR012223">
    <property type="entry name" value="TEII"/>
</dbReference>
<dbReference type="PANTHER" id="PTHR11487">
    <property type="entry name" value="THIOESTERASE"/>
    <property type="match status" value="1"/>
</dbReference>
<name>A0ABW7YUS2_9ACTN</name>
<gene>
    <name evidence="3" type="ORF">ACIBG2_16590</name>
</gene>
<reference evidence="3 4" key="1">
    <citation type="submission" date="2024-10" db="EMBL/GenBank/DDBJ databases">
        <title>The Natural Products Discovery Center: Release of the First 8490 Sequenced Strains for Exploring Actinobacteria Biosynthetic Diversity.</title>
        <authorList>
            <person name="Kalkreuter E."/>
            <person name="Kautsar S.A."/>
            <person name="Yang D."/>
            <person name="Bader C.D."/>
            <person name="Teijaro C.N."/>
            <person name="Fluegel L."/>
            <person name="Davis C.M."/>
            <person name="Simpson J.R."/>
            <person name="Lauterbach L."/>
            <person name="Steele A.D."/>
            <person name="Gui C."/>
            <person name="Meng S."/>
            <person name="Li G."/>
            <person name="Viehrig K."/>
            <person name="Ye F."/>
            <person name="Su P."/>
            <person name="Kiefer A.F."/>
            <person name="Nichols A."/>
            <person name="Cepeda A.J."/>
            <person name="Yan W."/>
            <person name="Fan B."/>
            <person name="Jiang Y."/>
            <person name="Adhikari A."/>
            <person name="Zheng C.-J."/>
            <person name="Schuster L."/>
            <person name="Cowan T.M."/>
            <person name="Smanski M.J."/>
            <person name="Chevrette M.G."/>
            <person name="De Carvalho L.P.S."/>
            <person name="Shen B."/>
        </authorList>
    </citation>
    <scope>NUCLEOTIDE SEQUENCE [LARGE SCALE GENOMIC DNA]</scope>
    <source>
        <strain evidence="3 4">NPDC050545</strain>
    </source>
</reference>
<proteinExistence type="inferred from homology"/>
<evidence type="ECO:0000259" key="2">
    <source>
        <dbReference type="Pfam" id="PF00975"/>
    </source>
</evidence>
<dbReference type="Pfam" id="PF00975">
    <property type="entry name" value="Thioesterase"/>
    <property type="match status" value="1"/>
</dbReference>
<protein>
    <submittedName>
        <fullName evidence="3">Thioesterase II family protein</fullName>
    </submittedName>
</protein>
<organism evidence="3 4">
    <name type="scientific">Nonomuraea typhae</name>
    <dbReference type="NCBI Taxonomy" id="2603600"/>
    <lineage>
        <taxon>Bacteria</taxon>
        <taxon>Bacillati</taxon>
        <taxon>Actinomycetota</taxon>
        <taxon>Actinomycetes</taxon>
        <taxon>Streptosporangiales</taxon>
        <taxon>Streptosporangiaceae</taxon>
        <taxon>Nonomuraea</taxon>
    </lineage>
</organism>
<comment type="similarity">
    <text evidence="1">Belongs to the thioesterase family.</text>
</comment>
<evidence type="ECO:0000313" key="4">
    <source>
        <dbReference type="Proteomes" id="UP001612741"/>
    </source>
</evidence>
<dbReference type="RefSeq" id="WP_397082240.1">
    <property type="nucleotide sequence ID" value="NZ_JBITGY010000004.1"/>
</dbReference>
<dbReference type="InterPro" id="IPR029058">
    <property type="entry name" value="AB_hydrolase_fold"/>
</dbReference>
<dbReference type="Proteomes" id="UP001612741">
    <property type="component" value="Unassembled WGS sequence"/>
</dbReference>
<dbReference type="EMBL" id="JBITGY010000004">
    <property type="protein sequence ID" value="MFI6499008.1"/>
    <property type="molecule type" value="Genomic_DNA"/>
</dbReference>
<dbReference type="InterPro" id="IPR001031">
    <property type="entry name" value="Thioesterase"/>
</dbReference>
<feature type="domain" description="Thioesterase" evidence="2">
    <location>
        <begin position="17"/>
        <end position="235"/>
    </location>
</feature>
<dbReference type="Gene3D" id="3.40.50.1820">
    <property type="entry name" value="alpha/beta hydrolase"/>
    <property type="match status" value="1"/>
</dbReference>
<evidence type="ECO:0000313" key="3">
    <source>
        <dbReference type="EMBL" id="MFI6499008.1"/>
    </source>
</evidence>
<accession>A0ABW7YUS2</accession>
<evidence type="ECO:0000256" key="1">
    <source>
        <dbReference type="ARBA" id="ARBA00007169"/>
    </source>
</evidence>
<comment type="caution">
    <text evidence="3">The sequence shown here is derived from an EMBL/GenBank/DDBJ whole genome shotgun (WGS) entry which is preliminary data.</text>
</comment>